<dbReference type="EMBL" id="BARU01032732">
    <property type="protein sequence ID" value="GAH74298.1"/>
    <property type="molecule type" value="Genomic_DNA"/>
</dbReference>
<evidence type="ECO:0000256" key="7">
    <source>
        <dbReference type="SAM" id="Phobius"/>
    </source>
</evidence>
<comment type="subcellular location">
    <subcellularLocation>
        <location evidence="1">Endomembrane system</location>
        <topology evidence="1">Multi-pass membrane protein</topology>
    </subcellularLocation>
</comment>
<comment type="caution">
    <text evidence="9">The sequence shown here is derived from an EMBL/GenBank/DDBJ whole genome shotgun (WGS) entry which is preliminary data.</text>
</comment>
<gene>
    <name evidence="9" type="ORF">S03H2_51581</name>
</gene>
<dbReference type="AlphaFoldDB" id="X1JWY7"/>
<dbReference type="GO" id="GO:0016020">
    <property type="term" value="C:membrane"/>
    <property type="evidence" value="ECO:0007669"/>
    <property type="project" value="InterPro"/>
</dbReference>
<evidence type="ECO:0000256" key="5">
    <source>
        <dbReference type="ARBA" id="ARBA00022989"/>
    </source>
</evidence>
<feature type="domain" description="ArnT-like N-terminal" evidence="8">
    <location>
        <begin position="31"/>
        <end position="234"/>
    </location>
</feature>
<evidence type="ECO:0000256" key="4">
    <source>
        <dbReference type="ARBA" id="ARBA00022692"/>
    </source>
</evidence>
<protein>
    <recommendedName>
        <fullName evidence="8">ArnT-like N-terminal domain-containing protein</fullName>
    </recommendedName>
</protein>
<evidence type="ECO:0000313" key="9">
    <source>
        <dbReference type="EMBL" id="GAH74298.1"/>
    </source>
</evidence>
<keyword evidence="6 7" id="KW-0472">Membrane</keyword>
<dbReference type="Pfam" id="PF02366">
    <property type="entry name" value="PMT"/>
    <property type="match status" value="1"/>
</dbReference>
<sequence length="260" mass="28982">LRQQGESSVGPQKQVKKPWLTQALLVGFFLLLLTGLATFVLTSSMRPHGGWDAWAFWNLRAKHLVEFEEHEWQRSFTDDRGTRTKPNYPPLLPLTIVRCWKWTSSETPFAPILVAWLFTFAVLGLLVGALWLVGGTTKAWAAGIVLLGTPFFMSHATSQYAEHPLAFFFLATVVLMVLHDTSAEKSYGLLTLAGVTCGLAAFTKNEGLLFLPVAVVTWLWLNVLRGDRETRFRKLAAFAAGLVPVLLVVTYFKMQIAADT</sequence>
<feature type="non-terminal residue" evidence="9">
    <location>
        <position position="260"/>
    </location>
</feature>
<organism evidence="9">
    <name type="scientific">marine sediment metagenome</name>
    <dbReference type="NCBI Taxonomy" id="412755"/>
    <lineage>
        <taxon>unclassified sequences</taxon>
        <taxon>metagenomes</taxon>
        <taxon>ecological metagenomes</taxon>
    </lineage>
</organism>
<dbReference type="GO" id="GO:0006493">
    <property type="term" value="P:protein O-linked glycosylation"/>
    <property type="evidence" value="ECO:0007669"/>
    <property type="project" value="InterPro"/>
</dbReference>
<evidence type="ECO:0000256" key="2">
    <source>
        <dbReference type="ARBA" id="ARBA00022676"/>
    </source>
</evidence>
<feature type="transmembrane region" description="Helical" evidence="7">
    <location>
        <begin position="139"/>
        <end position="157"/>
    </location>
</feature>
<keyword evidence="3" id="KW-0808">Transferase</keyword>
<evidence type="ECO:0000256" key="6">
    <source>
        <dbReference type="ARBA" id="ARBA00023136"/>
    </source>
</evidence>
<dbReference type="InterPro" id="IPR003342">
    <property type="entry name" value="ArnT-like_N"/>
</dbReference>
<feature type="transmembrane region" description="Helical" evidence="7">
    <location>
        <begin position="208"/>
        <end position="224"/>
    </location>
</feature>
<keyword evidence="5 7" id="KW-1133">Transmembrane helix</keyword>
<evidence type="ECO:0000256" key="1">
    <source>
        <dbReference type="ARBA" id="ARBA00004127"/>
    </source>
</evidence>
<feature type="transmembrane region" description="Helical" evidence="7">
    <location>
        <begin position="109"/>
        <end position="132"/>
    </location>
</feature>
<dbReference type="GO" id="GO:0012505">
    <property type="term" value="C:endomembrane system"/>
    <property type="evidence" value="ECO:0007669"/>
    <property type="project" value="UniProtKB-SubCell"/>
</dbReference>
<feature type="non-terminal residue" evidence="9">
    <location>
        <position position="1"/>
    </location>
</feature>
<feature type="transmembrane region" description="Helical" evidence="7">
    <location>
        <begin position="20"/>
        <end position="41"/>
    </location>
</feature>
<dbReference type="GO" id="GO:0000030">
    <property type="term" value="F:mannosyltransferase activity"/>
    <property type="evidence" value="ECO:0007669"/>
    <property type="project" value="InterPro"/>
</dbReference>
<evidence type="ECO:0000256" key="3">
    <source>
        <dbReference type="ARBA" id="ARBA00022679"/>
    </source>
</evidence>
<keyword evidence="2" id="KW-0328">Glycosyltransferase</keyword>
<feature type="transmembrane region" description="Helical" evidence="7">
    <location>
        <begin position="163"/>
        <end position="179"/>
    </location>
</feature>
<feature type="transmembrane region" description="Helical" evidence="7">
    <location>
        <begin position="186"/>
        <end position="202"/>
    </location>
</feature>
<keyword evidence="4 7" id="KW-0812">Transmembrane</keyword>
<name>X1JWY7_9ZZZZ</name>
<evidence type="ECO:0000259" key="8">
    <source>
        <dbReference type="Pfam" id="PF02366"/>
    </source>
</evidence>
<reference evidence="9" key="1">
    <citation type="journal article" date="2014" name="Front. Microbiol.">
        <title>High frequency of phylogenetically diverse reductive dehalogenase-homologous genes in deep subseafloor sedimentary metagenomes.</title>
        <authorList>
            <person name="Kawai M."/>
            <person name="Futagami T."/>
            <person name="Toyoda A."/>
            <person name="Takaki Y."/>
            <person name="Nishi S."/>
            <person name="Hori S."/>
            <person name="Arai W."/>
            <person name="Tsubouchi T."/>
            <person name="Morono Y."/>
            <person name="Uchiyama I."/>
            <person name="Ito T."/>
            <person name="Fujiyama A."/>
            <person name="Inagaki F."/>
            <person name="Takami H."/>
        </authorList>
    </citation>
    <scope>NUCLEOTIDE SEQUENCE</scope>
    <source>
        <strain evidence="9">Expedition CK06-06</strain>
    </source>
</reference>
<proteinExistence type="predicted"/>
<accession>X1JWY7</accession>
<feature type="transmembrane region" description="Helical" evidence="7">
    <location>
        <begin position="236"/>
        <end position="254"/>
    </location>
</feature>